<evidence type="ECO:0000256" key="5">
    <source>
        <dbReference type="ARBA" id="ARBA00022729"/>
    </source>
</evidence>
<dbReference type="SUPFAM" id="SSF56112">
    <property type="entry name" value="Protein kinase-like (PK-like)"/>
    <property type="match status" value="1"/>
</dbReference>
<evidence type="ECO:0000256" key="2">
    <source>
        <dbReference type="ARBA" id="ARBA00022525"/>
    </source>
</evidence>
<evidence type="ECO:0000256" key="6">
    <source>
        <dbReference type="ARBA" id="ARBA00022777"/>
    </source>
</evidence>
<evidence type="ECO:0000256" key="4">
    <source>
        <dbReference type="ARBA" id="ARBA00022679"/>
    </source>
</evidence>
<dbReference type="Pfam" id="PF25106">
    <property type="entry name" value="VWA_4"/>
    <property type="match status" value="1"/>
</dbReference>
<evidence type="ECO:0000313" key="9">
    <source>
        <dbReference type="EMBL" id="KAK3690511.1"/>
    </source>
</evidence>
<dbReference type="Gene3D" id="3.30.200.20">
    <property type="entry name" value="Phosphorylase Kinase, domain 1"/>
    <property type="match status" value="1"/>
</dbReference>
<dbReference type="InterPro" id="IPR056861">
    <property type="entry name" value="HMCN1-like_VWA"/>
</dbReference>
<dbReference type="GO" id="GO:0004674">
    <property type="term" value="F:protein serine/threonine kinase activity"/>
    <property type="evidence" value="ECO:0007669"/>
    <property type="project" value="UniProtKB-KW"/>
</dbReference>
<dbReference type="Proteomes" id="UP001270362">
    <property type="component" value="Unassembled WGS sequence"/>
</dbReference>
<dbReference type="PROSITE" id="PS51158">
    <property type="entry name" value="ALPHA_KINASE"/>
    <property type="match status" value="1"/>
</dbReference>
<dbReference type="SUPFAM" id="SSF53300">
    <property type="entry name" value="vWA-like"/>
    <property type="match status" value="1"/>
</dbReference>
<gene>
    <name evidence="9" type="ORF">B0T22DRAFT_481685</name>
</gene>
<dbReference type="Pfam" id="PF14608">
    <property type="entry name" value="zf-CCCH_2"/>
    <property type="match status" value="3"/>
</dbReference>
<sequence length="993" mass="109615">MTSNQSNDSFTPTRAVQFAMALRMAEARRRAQLGQPQDSASLSVSSHSPADGNFSAAARALIPLRGPPPRVMADSTAASASKPSRAVAIIPPPLRPSSISTAASAINSPTALAIIPPPLRSSLASSASTASAELVIHPAEQRRLKLIENRNLNRIDQRMEREGNLSPTAAEAEHRLAMLRREATRTHKLAVAQAPSVAGHFKNACSTDLLFVIDTTHSMAPYIQAAKNQVTSILQDLSAAFSTKLPFAPHIQCLDFTPNIGKVVTFLGSLSARGGGDEPEDVLGALQCALSTSWKNQTRCIIHITDAPAHGRTLHDLDDYEDDYAEPGSEPHRLTHPPILKQMIENSIDYTLLRINHSTDRMAYAFYQAYATCSLDCSLLASNPYAGARTRNFPFSKPGFEGWDLDSQGTRRNVKFSELELGVSYHALRKLVVQSVTSSVTNSATFNPWSIFRINPALARRGGAIGGSGLRRELSPIHSMSSPFTARRVPASTLSVELENEPPQWDSPGWLNEEIRFAAFSTEVLAHDKSMLDHMMDSSVNIHIQSTDLTVSKRDRPFSKGAMRLASYARSGVSRAELVIKTYIEEGKTLLHLVDDMCAQALCKAFALEFNAMLPEQYSLDFIVVTCLEKASEMDTDANSGQCMSLEPWIKGEYVKYNSNTGWVNEDNPDNPISQAAQAFSHFTFERSKGNFMVTDLQGVGRVLTDPALQTLDRGYLPRCAGNLSIEGFYWFFSTHECNDVCKRLGLVTTRAMIANGRYQFRENRIVRMSRARTSDDFPGYRWCRKCWEELKSTTEDVVCTAAGGQPLHQFKRSRFFYESQGQVLPRVCPKHSVSRGDDASASGVSTRSIPVPDATNICKFRDDCTKMDCRYLHPTPACPDGKNCEHAACTHRHPMKDCRYKEKCLSLACVYRHPGGHHARSGSDSPAPDCKYGARCTNTDCVYSHPVPFCPQGARCTTKDECPDRHPKQAIVCRDGANCLKTKCMYEHPPRS</sequence>
<keyword evidence="6" id="KW-0418">Kinase</keyword>
<keyword evidence="10" id="KW-1185">Reference proteome</keyword>
<feature type="region of interest" description="Disordered" evidence="7">
    <location>
        <begin position="27"/>
        <end position="49"/>
    </location>
</feature>
<organism evidence="9 10">
    <name type="scientific">Podospora appendiculata</name>
    <dbReference type="NCBI Taxonomy" id="314037"/>
    <lineage>
        <taxon>Eukaryota</taxon>
        <taxon>Fungi</taxon>
        <taxon>Dikarya</taxon>
        <taxon>Ascomycota</taxon>
        <taxon>Pezizomycotina</taxon>
        <taxon>Sordariomycetes</taxon>
        <taxon>Sordariomycetidae</taxon>
        <taxon>Sordariales</taxon>
        <taxon>Podosporaceae</taxon>
        <taxon>Podospora</taxon>
    </lineage>
</organism>
<evidence type="ECO:0000259" key="8">
    <source>
        <dbReference type="PROSITE" id="PS51158"/>
    </source>
</evidence>
<dbReference type="AlphaFoldDB" id="A0AAE1CEG2"/>
<evidence type="ECO:0000256" key="1">
    <source>
        <dbReference type="ARBA" id="ARBA00004613"/>
    </source>
</evidence>
<dbReference type="SMART" id="SM00811">
    <property type="entry name" value="Alpha_kinase"/>
    <property type="match status" value="1"/>
</dbReference>
<keyword evidence="5" id="KW-0732">Signal</keyword>
<feature type="compositionally biased region" description="Low complexity" evidence="7">
    <location>
        <begin position="39"/>
        <end position="48"/>
    </location>
</feature>
<dbReference type="Gene3D" id="4.10.1000.40">
    <property type="match status" value="2"/>
</dbReference>
<dbReference type="PANTHER" id="PTHR47763:SF4">
    <property type="entry name" value="ALPHA-PROTEIN KINASE VWKA"/>
    <property type="match status" value="1"/>
</dbReference>
<dbReference type="GO" id="GO:0005524">
    <property type="term" value="F:ATP binding"/>
    <property type="evidence" value="ECO:0007669"/>
    <property type="project" value="InterPro"/>
</dbReference>
<dbReference type="EMBL" id="JAULSO010000002">
    <property type="protein sequence ID" value="KAK3690511.1"/>
    <property type="molecule type" value="Genomic_DNA"/>
</dbReference>
<reference evidence="9" key="1">
    <citation type="journal article" date="2023" name="Mol. Phylogenet. Evol.">
        <title>Genome-scale phylogeny and comparative genomics of the fungal order Sordariales.</title>
        <authorList>
            <person name="Hensen N."/>
            <person name="Bonometti L."/>
            <person name="Westerberg I."/>
            <person name="Brannstrom I.O."/>
            <person name="Guillou S."/>
            <person name="Cros-Aarteil S."/>
            <person name="Calhoun S."/>
            <person name="Haridas S."/>
            <person name="Kuo A."/>
            <person name="Mondo S."/>
            <person name="Pangilinan J."/>
            <person name="Riley R."/>
            <person name="LaButti K."/>
            <person name="Andreopoulos B."/>
            <person name="Lipzen A."/>
            <person name="Chen C."/>
            <person name="Yan M."/>
            <person name="Daum C."/>
            <person name="Ng V."/>
            <person name="Clum A."/>
            <person name="Steindorff A."/>
            <person name="Ohm R.A."/>
            <person name="Martin F."/>
            <person name="Silar P."/>
            <person name="Natvig D.O."/>
            <person name="Lalanne C."/>
            <person name="Gautier V."/>
            <person name="Ament-Velasquez S.L."/>
            <person name="Kruys A."/>
            <person name="Hutchinson M.I."/>
            <person name="Powell A.J."/>
            <person name="Barry K."/>
            <person name="Miller A.N."/>
            <person name="Grigoriev I.V."/>
            <person name="Debuchy R."/>
            <person name="Gladieux P."/>
            <person name="Hiltunen Thoren M."/>
            <person name="Johannesson H."/>
        </authorList>
    </citation>
    <scope>NUCLEOTIDE SEQUENCE</scope>
    <source>
        <strain evidence="9">CBS 314.62</strain>
    </source>
</reference>
<dbReference type="Gene3D" id="3.20.200.10">
    <property type="entry name" value="MHCK/EF2 kinase"/>
    <property type="match status" value="1"/>
</dbReference>
<dbReference type="CDD" id="cd00198">
    <property type="entry name" value="vWFA"/>
    <property type="match status" value="1"/>
</dbReference>
<comment type="subcellular location">
    <subcellularLocation>
        <location evidence="1">Secreted</location>
    </subcellularLocation>
</comment>
<dbReference type="CDD" id="cd04515">
    <property type="entry name" value="Alpha_kinase"/>
    <property type="match status" value="1"/>
</dbReference>
<keyword evidence="3" id="KW-0723">Serine/threonine-protein kinase</keyword>
<evidence type="ECO:0000256" key="7">
    <source>
        <dbReference type="SAM" id="MobiDB-lite"/>
    </source>
</evidence>
<comment type="caution">
    <text evidence="9">The sequence shown here is derived from an EMBL/GenBank/DDBJ whole genome shotgun (WGS) entry which is preliminary data.</text>
</comment>
<accession>A0AAE1CEG2</accession>
<feature type="domain" description="Alpha-type protein kinase" evidence="8">
    <location>
        <begin position="523"/>
        <end position="750"/>
    </location>
</feature>
<keyword evidence="2" id="KW-0964">Secreted</keyword>
<reference evidence="9" key="2">
    <citation type="submission" date="2023-06" db="EMBL/GenBank/DDBJ databases">
        <authorList>
            <consortium name="Lawrence Berkeley National Laboratory"/>
            <person name="Haridas S."/>
            <person name="Hensen N."/>
            <person name="Bonometti L."/>
            <person name="Westerberg I."/>
            <person name="Brannstrom I.O."/>
            <person name="Guillou S."/>
            <person name="Cros-Aarteil S."/>
            <person name="Calhoun S."/>
            <person name="Kuo A."/>
            <person name="Mondo S."/>
            <person name="Pangilinan J."/>
            <person name="Riley R."/>
            <person name="Labutti K."/>
            <person name="Andreopoulos B."/>
            <person name="Lipzen A."/>
            <person name="Chen C."/>
            <person name="Yanf M."/>
            <person name="Daum C."/>
            <person name="Ng V."/>
            <person name="Clum A."/>
            <person name="Steindorff A."/>
            <person name="Ohm R."/>
            <person name="Martin F."/>
            <person name="Silar P."/>
            <person name="Natvig D."/>
            <person name="Lalanne C."/>
            <person name="Gautier V."/>
            <person name="Ament-Velasquez S.L."/>
            <person name="Kruys A."/>
            <person name="Hutchinson M.I."/>
            <person name="Powell A.J."/>
            <person name="Barry K."/>
            <person name="Miller A.N."/>
            <person name="Grigoriev I.V."/>
            <person name="Debuchy R."/>
            <person name="Gladieux P."/>
            <person name="Thoren M.H."/>
            <person name="Johannesson H."/>
        </authorList>
    </citation>
    <scope>NUCLEOTIDE SEQUENCE</scope>
    <source>
        <strain evidence="9">CBS 314.62</strain>
    </source>
</reference>
<dbReference type="InterPro" id="IPR011009">
    <property type="entry name" value="Kinase-like_dom_sf"/>
</dbReference>
<name>A0AAE1CEG2_9PEZI</name>
<dbReference type="Gene3D" id="3.40.50.410">
    <property type="entry name" value="von Willebrand factor, type A domain"/>
    <property type="match status" value="1"/>
</dbReference>
<dbReference type="InterPro" id="IPR052969">
    <property type="entry name" value="Thr-specific_kinase-like"/>
</dbReference>
<protein>
    <recommendedName>
        <fullName evidence="8">Alpha-type protein kinase domain-containing protein</fullName>
    </recommendedName>
</protein>
<dbReference type="Pfam" id="PF02816">
    <property type="entry name" value="Alpha_kinase"/>
    <property type="match status" value="1"/>
</dbReference>
<dbReference type="InterPro" id="IPR004166">
    <property type="entry name" value="a-kinase_dom"/>
</dbReference>
<evidence type="ECO:0000256" key="3">
    <source>
        <dbReference type="ARBA" id="ARBA00022527"/>
    </source>
</evidence>
<dbReference type="InterPro" id="IPR036465">
    <property type="entry name" value="vWFA_dom_sf"/>
</dbReference>
<keyword evidence="4" id="KW-0808">Transferase</keyword>
<dbReference type="PANTHER" id="PTHR47763">
    <property type="entry name" value="ALPHA-PROTEIN KINASE VWKA"/>
    <property type="match status" value="1"/>
</dbReference>
<evidence type="ECO:0000313" key="10">
    <source>
        <dbReference type="Proteomes" id="UP001270362"/>
    </source>
</evidence>
<proteinExistence type="predicted"/>